<protein>
    <submittedName>
        <fullName evidence="1">Uncharacterized protein</fullName>
    </submittedName>
</protein>
<organism evidence="1 2">
    <name type="scientific">Pyxicephalus adspersus</name>
    <name type="common">African bullfrog</name>
    <dbReference type="NCBI Taxonomy" id="30357"/>
    <lineage>
        <taxon>Eukaryota</taxon>
        <taxon>Metazoa</taxon>
        <taxon>Chordata</taxon>
        <taxon>Craniata</taxon>
        <taxon>Vertebrata</taxon>
        <taxon>Euteleostomi</taxon>
        <taxon>Amphibia</taxon>
        <taxon>Batrachia</taxon>
        <taxon>Anura</taxon>
        <taxon>Neobatrachia</taxon>
        <taxon>Ranoidea</taxon>
        <taxon>Pyxicephalidae</taxon>
        <taxon>Pyxicephalinae</taxon>
        <taxon>Pyxicephalus</taxon>
    </lineage>
</organism>
<accession>A0AAV3B7C2</accession>
<proteinExistence type="predicted"/>
<reference evidence="1" key="1">
    <citation type="thesis" date="2020" institute="ProQuest LLC" country="789 East Eisenhower Parkway, Ann Arbor, MI, USA">
        <title>Comparative Genomics and Chromosome Evolution.</title>
        <authorList>
            <person name="Mudd A.B."/>
        </authorList>
    </citation>
    <scope>NUCLEOTIDE SEQUENCE</scope>
    <source>
        <strain evidence="1">1538</strain>
        <tissue evidence="1">Blood</tissue>
    </source>
</reference>
<keyword evidence="2" id="KW-1185">Reference proteome</keyword>
<dbReference type="AlphaFoldDB" id="A0AAV3B7C2"/>
<dbReference type="EMBL" id="DYDO01000001">
    <property type="protein sequence ID" value="DBA33831.1"/>
    <property type="molecule type" value="Genomic_DNA"/>
</dbReference>
<comment type="caution">
    <text evidence="1">The sequence shown here is derived from an EMBL/GenBank/DDBJ whole genome shotgun (WGS) entry which is preliminary data.</text>
</comment>
<evidence type="ECO:0000313" key="2">
    <source>
        <dbReference type="Proteomes" id="UP001181693"/>
    </source>
</evidence>
<dbReference type="Proteomes" id="UP001181693">
    <property type="component" value="Unassembled WGS sequence"/>
</dbReference>
<name>A0AAV3B7C2_PYXAD</name>
<gene>
    <name evidence="1" type="ORF">GDO54_001459</name>
</gene>
<evidence type="ECO:0000313" key="1">
    <source>
        <dbReference type="EMBL" id="DBA33831.1"/>
    </source>
</evidence>
<sequence>MKFYIFSSNCKNGSYCEFLIKTKTAKPTISRSLMPIIGNFKGVFFGQAIDSLLRNRTSLDDISNPVSFGLEFFWLQIRLVNPFTQGGTGGRGIDRNVEAEHYV</sequence>